<keyword evidence="2" id="KW-1133">Transmembrane helix</keyword>
<evidence type="ECO:0000313" key="3">
    <source>
        <dbReference type="EMBL" id="BBA99276.1"/>
    </source>
</evidence>
<feature type="transmembrane region" description="Helical" evidence="2">
    <location>
        <begin position="111"/>
        <end position="131"/>
    </location>
</feature>
<proteinExistence type="predicted"/>
<gene>
    <name evidence="3" type="ORF">RVR_5823</name>
</gene>
<reference evidence="3 4" key="4">
    <citation type="journal article" date="2020" name="Sci. Rep.">
        <title>beta-carboline chemical signals induce reveromycin production through a LuxR family regulator in Streptomyces sp. SN-593.</title>
        <authorList>
            <person name="Panthee S."/>
            <person name="Kito N."/>
            <person name="Hayashi T."/>
            <person name="Shimizu T."/>
            <person name="Ishikawa J."/>
            <person name="Hamamoto H."/>
            <person name="Osada H."/>
            <person name="Takahashi S."/>
        </authorList>
    </citation>
    <scope>NUCLEOTIDE SEQUENCE [LARGE SCALE GENOMIC DNA]</scope>
    <source>
        <strain evidence="3 4">SN-593</strain>
    </source>
</reference>
<protein>
    <submittedName>
        <fullName evidence="3">Uncharacterized protein</fullName>
    </submittedName>
</protein>
<feature type="region of interest" description="Disordered" evidence="1">
    <location>
        <begin position="49"/>
        <end position="78"/>
    </location>
</feature>
<accession>A0A7U3UVB4</accession>
<name>A0A7U3UVB4_9ACTN</name>
<feature type="transmembrane region" description="Helical" evidence="2">
    <location>
        <begin position="84"/>
        <end position="105"/>
    </location>
</feature>
<dbReference type="RefSeq" id="WP_202235292.1">
    <property type="nucleotide sequence ID" value="NZ_AP018365.1"/>
</dbReference>
<evidence type="ECO:0000256" key="1">
    <source>
        <dbReference type="SAM" id="MobiDB-lite"/>
    </source>
</evidence>
<reference evidence="3 4" key="2">
    <citation type="journal article" date="2011" name="J. Antibiot.">
        <title>Furaquinocins I and J: novel polyketide isoprenoid hybrid compounds from Streptomyces reveromyceticus SN-593.</title>
        <authorList>
            <person name="Panthee S."/>
            <person name="Takahashi S."/>
            <person name="Takagi H."/>
            <person name="Nogawa T."/>
            <person name="Oowada E."/>
            <person name="Uramoto M."/>
            <person name="Osada H."/>
        </authorList>
    </citation>
    <scope>NUCLEOTIDE SEQUENCE [LARGE SCALE GENOMIC DNA]</scope>
    <source>
        <strain evidence="3 4">SN-593</strain>
    </source>
</reference>
<dbReference type="AlphaFoldDB" id="A0A7U3UVB4"/>
<keyword evidence="4" id="KW-1185">Reference proteome</keyword>
<dbReference type="Proteomes" id="UP000595703">
    <property type="component" value="Chromosome"/>
</dbReference>
<reference evidence="3 4" key="3">
    <citation type="journal article" date="2011" name="Nat. Chem. Biol.">
        <title>Reveromycin A biosynthesis uses RevG and RevJ for stereospecific spiroacetal formation.</title>
        <authorList>
            <person name="Takahashi S."/>
            <person name="Toyoda A."/>
            <person name="Sekiyama Y."/>
            <person name="Takagi H."/>
            <person name="Nogawa T."/>
            <person name="Uramoto M."/>
            <person name="Suzuki R."/>
            <person name="Koshino H."/>
            <person name="Kumano T."/>
            <person name="Panthee S."/>
            <person name="Dairi T."/>
            <person name="Ishikawa J."/>
            <person name="Ikeda H."/>
            <person name="Sakaki Y."/>
            <person name="Osada H."/>
        </authorList>
    </citation>
    <scope>NUCLEOTIDE SEQUENCE [LARGE SCALE GENOMIC DNA]</scope>
    <source>
        <strain evidence="3 4">SN-593</strain>
    </source>
</reference>
<keyword evidence="2" id="KW-0812">Transmembrane</keyword>
<dbReference type="EMBL" id="AP018365">
    <property type="protein sequence ID" value="BBA99276.1"/>
    <property type="molecule type" value="Genomic_DNA"/>
</dbReference>
<reference evidence="3 4" key="1">
    <citation type="journal article" date="2010" name="J. Bacteriol.">
        <title>Biochemical characterization of a novel indole prenyltransferase from Streptomyces sp. SN-593.</title>
        <authorList>
            <person name="Takahashi S."/>
            <person name="Takagi H."/>
            <person name="Toyoda A."/>
            <person name="Uramoto M."/>
            <person name="Nogawa T."/>
            <person name="Ueki M."/>
            <person name="Sakaki Y."/>
            <person name="Osada H."/>
        </authorList>
    </citation>
    <scope>NUCLEOTIDE SEQUENCE [LARGE SCALE GENOMIC DNA]</scope>
    <source>
        <strain evidence="3 4">SN-593</strain>
    </source>
</reference>
<sequence length="138" mass="14681">MGLREIKDAVDRAHPDWPNKQKIPLIKELRDQERIEVRAGRPFSVEQVLAGRTGQPAAETSRPDSAGAAAEPDTTEQGSVGGSVLLLILLVAVPRLIGLGVWGSIYDEPGWWNVMSAVLTVLGIFGVVSAVKGRSTGG</sequence>
<evidence type="ECO:0000313" key="4">
    <source>
        <dbReference type="Proteomes" id="UP000595703"/>
    </source>
</evidence>
<dbReference type="KEGG" id="arev:RVR_5823"/>
<evidence type="ECO:0000256" key="2">
    <source>
        <dbReference type="SAM" id="Phobius"/>
    </source>
</evidence>
<keyword evidence="2" id="KW-0472">Membrane</keyword>
<organism evidence="3 4">
    <name type="scientific">Actinacidiphila reveromycinica</name>
    <dbReference type="NCBI Taxonomy" id="659352"/>
    <lineage>
        <taxon>Bacteria</taxon>
        <taxon>Bacillati</taxon>
        <taxon>Actinomycetota</taxon>
        <taxon>Actinomycetes</taxon>
        <taxon>Kitasatosporales</taxon>
        <taxon>Streptomycetaceae</taxon>
        <taxon>Actinacidiphila</taxon>
    </lineage>
</organism>